<evidence type="ECO:0000313" key="3">
    <source>
        <dbReference type="Proteomes" id="UP001066276"/>
    </source>
</evidence>
<proteinExistence type="predicted"/>
<dbReference type="EMBL" id="JANPWB010000011">
    <property type="protein sequence ID" value="KAJ1132583.1"/>
    <property type="molecule type" value="Genomic_DNA"/>
</dbReference>
<dbReference type="AlphaFoldDB" id="A0AAV7Q392"/>
<keyword evidence="3" id="KW-1185">Reference proteome</keyword>
<protein>
    <recommendedName>
        <fullName evidence="1">Myb/SANT-like DNA-binding domain-containing protein</fullName>
    </recommendedName>
</protein>
<accession>A0AAV7Q392</accession>
<dbReference type="InterPro" id="IPR028002">
    <property type="entry name" value="Myb_DNA-bind_5"/>
</dbReference>
<dbReference type="Proteomes" id="UP001066276">
    <property type="component" value="Chromosome 7"/>
</dbReference>
<name>A0AAV7Q392_PLEWA</name>
<comment type="caution">
    <text evidence="2">The sequence shown here is derived from an EMBL/GenBank/DDBJ whole genome shotgun (WGS) entry which is preliminary data.</text>
</comment>
<organism evidence="2 3">
    <name type="scientific">Pleurodeles waltl</name>
    <name type="common">Iberian ribbed newt</name>
    <dbReference type="NCBI Taxonomy" id="8319"/>
    <lineage>
        <taxon>Eukaryota</taxon>
        <taxon>Metazoa</taxon>
        <taxon>Chordata</taxon>
        <taxon>Craniata</taxon>
        <taxon>Vertebrata</taxon>
        <taxon>Euteleostomi</taxon>
        <taxon>Amphibia</taxon>
        <taxon>Batrachia</taxon>
        <taxon>Caudata</taxon>
        <taxon>Salamandroidea</taxon>
        <taxon>Salamandridae</taxon>
        <taxon>Pleurodelinae</taxon>
        <taxon>Pleurodeles</taxon>
    </lineage>
</organism>
<feature type="domain" description="Myb/SANT-like DNA-binding" evidence="1">
    <location>
        <begin position="16"/>
        <end position="68"/>
    </location>
</feature>
<gene>
    <name evidence="2" type="ORF">NDU88_010890</name>
</gene>
<dbReference type="Pfam" id="PF13873">
    <property type="entry name" value="Myb_DNA-bind_5"/>
    <property type="match status" value="1"/>
</dbReference>
<sequence length="79" mass="9182">MDTVVVCKYIDSDRKLRALADEVIKHHGVVLQHWLKTTLLKTRNRIWEEIMEKVNVGSFYSGDIEKVKQMKASKGYCTV</sequence>
<evidence type="ECO:0000313" key="2">
    <source>
        <dbReference type="EMBL" id="KAJ1132583.1"/>
    </source>
</evidence>
<reference evidence="2" key="1">
    <citation type="journal article" date="2022" name="bioRxiv">
        <title>Sequencing and chromosome-scale assembly of the giantPleurodeles waltlgenome.</title>
        <authorList>
            <person name="Brown T."/>
            <person name="Elewa A."/>
            <person name="Iarovenko S."/>
            <person name="Subramanian E."/>
            <person name="Araus A.J."/>
            <person name="Petzold A."/>
            <person name="Susuki M."/>
            <person name="Suzuki K.-i.T."/>
            <person name="Hayashi T."/>
            <person name="Toyoda A."/>
            <person name="Oliveira C."/>
            <person name="Osipova E."/>
            <person name="Leigh N.D."/>
            <person name="Simon A."/>
            <person name="Yun M.H."/>
        </authorList>
    </citation>
    <scope>NUCLEOTIDE SEQUENCE</scope>
    <source>
        <strain evidence="2">20211129_DDA</strain>
        <tissue evidence="2">Liver</tissue>
    </source>
</reference>
<evidence type="ECO:0000259" key="1">
    <source>
        <dbReference type="Pfam" id="PF13873"/>
    </source>
</evidence>